<dbReference type="EMBL" id="RJUR01000011">
    <property type="protein sequence ID" value="ROQ53626.1"/>
    <property type="molecule type" value="Genomic_DNA"/>
</dbReference>
<feature type="region of interest" description="Disordered" evidence="1">
    <location>
        <begin position="32"/>
        <end position="97"/>
    </location>
</feature>
<comment type="caution">
    <text evidence="2">The sequence shown here is derived from an EMBL/GenBank/DDBJ whole genome shotgun (WGS) entry which is preliminary data.</text>
</comment>
<evidence type="ECO:0000256" key="1">
    <source>
        <dbReference type="SAM" id="MobiDB-lite"/>
    </source>
</evidence>
<name>A0A9X8EQ51_PSEPU</name>
<evidence type="ECO:0000313" key="2">
    <source>
        <dbReference type="EMBL" id="ROQ53626.1"/>
    </source>
</evidence>
<dbReference type="AlphaFoldDB" id="A0A9X8EQ51"/>
<feature type="compositionally biased region" description="Basic and acidic residues" evidence="1">
    <location>
        <begin position="87"/>
        <end position="97"/>
    </location>
</feature>
<evidence type="ECO:0000313" key="3">
    <source>
        <dbReference type="Proteomes" id="UP000269115"/>
    </source>
</evidence>
<proteinExistence type="predicted"/>
<protein>
    <submittedName>
        <fullName evidence="2">Uncharacterized protein</fullName>
    </submittedName>
</protein>
<dbReference type="Proteomes" id="UP000269115">
    <property type="component" value="Unassembled WGS sequence"/>
</dbReference>
<accession>A0A9X8EQ51</accession>
<reference evidence="2 3" key="1">
    <citation type="submission" date="2018-11" db="EMBL/GenBank/DDBJ databases">
        <title>Genomic analyses of the natural microbiome of Caenorhabditis elegans.</title>
        <authorList>
            <person name="Samuel B."/>
        </authorList>
    </citation>
    <scope>NUCLEOTIDE SEQUENCE [LARGE SCALE GENOMIC DNA]</scope>
    <source>
        <strain evidence="2 3">BIGb0473</strain>
    </source>
</reference>
<sequence>MYFWYLTKMNHWYIFVPSQSLTKDCRGPQASPLFNSQRNNQQTALPLPATGARQPRKAAHDRENPVRLTKAKCLNRVNDLASNAPRESQRQKGETAI</sequence>
<feature type="compositionally biased region" description="Polar residues" evidence="1">
    <location>
        <begin position="32"/>
        <end position="44"/>
    </location>
</feature>
<gene>
    <name evidence="2" type="ORF">EDF85_1390</name>
</gene>
<organism evidence="2 3">
    <name type="scientific">Pseudomonas putida</name>
    <name type="common">Arthrobacter siderocapsulatus</name>
    <dbReference type="NCBI Taxonomy" id="303"/>
    <lineage>
        <taxon>Bacteria</taxon>
        <taxon>Pseudomonadati</taxon>
        <taxon>Pseudomonadota</taxon>
        <taxon>Gammaproteobacteria</taxon>
        <taxon>Pseudomonadales</taxon>
        <taxon>Pseudomonadaceae</taxon>
        <taxon>Pseudomonas</taxon>
    </lineage>
</organism>